<dbReference type="PANTHER" id="PTHR33451:SF6">
    <property type="entry name" value="NA(+)_H(+) ANTIPORTER NHAC"/>
    <property type="match status" value="1"/>
</dbReference>
<evidence type="ECO:0000256" key="2">
    <source>
        <dbReference type="ARBA" id="ARBA00022448"/>
    </source>
</evidence>
<dbReference type="STRING" id="1464122.SAMN05421737_107118"/>
<evidence type="ECO:0000256" key="5">
    <source>
        <dbReference type="ARBA" id="ARBA00022692"/>
    </source>
</evidence>
<dbReference type="GO" id="GO:0005886">
    <property type="term" value="C:plasma membrane"/>
    <property type="evidence" value="ECO:0007669"/>
    <property type="project" value="UniProtKB-SubCell"/>
</dbReference>
<feature type="transmembrane region" description="Helical" evidence="9">
    <location>
        <begin position="107"/>
        <end position="127"/>
    </location>
</feature>
<feature type="transmembrane region" description="Helical" evidence="9">
    <location>
        <begin position="190"/>
        <end position="209"/>
    </location>
</feature>
<organism evidence="11 12">
    <name type="scientific">Shouchella lonarensis</name>
    <dbReference type="NCBI Taxonomy" id="1464122"/>
    <lineage>
        <taxon>Bacteria</taxon>
        <taxon>Bacillati</taxon>
        <taxon>Bacillota</taxon>
        <taxon>Bacilli</taxon>
        <taxon>Bacillales</taxon>
        <taxon>Bacillaceae</taxon>
        <taxon>Shouchella</taxon>
    </lineage>
</organism>
<evidence type="ECO:0000259" key="10">
    <source>
        <dbReference type="Pfam" id="PF03553"/>
    </source>
</evidence>
<dbReference type="InterPro" id="IPR004770">
    <property type="entry name" value="Na/H_antiport_NhaC"/>
</dbReference>
<evidence type="ECO:0000313" key="11">
    <source>
        <dbReference type="EMBL" id="SDC33333.1"/>
    </source>
</evidence>
<evidence type="ECO:0000256" key="4">
    <source>
        <dbReference type="ARBA" id="ARBA00022475"/>
    </source>
</evidence>
<keyword evidence="4" id="KW-1003">Cell membrane</keyword>
<keyword evidence="2" id="KW-0813">Transport</keyword>
<dbReference type="OrthoDB" id="9762978at2"/>
<gene>
    <name evidence="11" type="ORF">SAMN05421737_107118</name>
</gene>
<dbReference type="Proteomes" id="UP000242662">
    <property type="component" value="Unassembled WGS sequence"/>
</dbReference>
<reference evidence="12" key="1">
    <citation type="submission" date="2016-09" db="EMBL/GenBank/DDBJ databases">
        <authorList>
            <person name="Varghese N."/>
            <person name="Submissions S."/>
        </authorList>
    </citation>
    <scope>NUCLEOTIDE SEQUENCE [LARGE SCALE GENOMIC DNA]</scope>
    <source>
        <strain evidence="12">25nlg</strain>
    </source>
</reference>
<feature type="transmembrane region" description="Helical" evidence="9">
    <location>
        <begin position="6"/>
        <end position="29"/>
    </location>
</feature>
<name>A0A1G6KQU8_9BACI</name>
<evidence type="ECO:0000256" key="6">
    <source>
        <dbReference type="ARBA" id="ARBA00022989"/>
    </source>
</evidence>
<dbReference type="GO" id="GO:0015297">
    <property type="term" value="F:antiporter activity"/>
    <property type="evidence" value="ECO:0007669"/>
    <property type="project" value="UniProtKB-KW"/>
</dbReference>
<comment type="similarity">
    <text evidence="8">Belongs to the NhaC Na(+)/H(+) (TC 2.A.35) antiporter family.</text>
</comment>
<keyword evidence="12" id="KW-1185">Reference proteome</keyword>
<dbReference type="Pfam" id="PF03553">
    <property type="entry name" value="Na_H_antiporter"/>
    <property type="match status" value="1"/>
</dbReference>
<dbReference type="AlphaFoldDB" id="A0A1G6KQU8"/>
<feature type="transmembrane region" description="Helical" evidence="9">
    <location>
        <begin position="427"/>
        <end position="448"/>
    </location>
</feature>
<dbReference type="EMBL" id="FMYM01000007">
    <property type="protein sequence ID" value="SDC33333.1"/>
    <property type="molecule type" value="Genomic_DNA"/>
</dbReference>
<feature type="domain" description="Na+/H+ antiporter NhaC-like C-terminal" evidence="10">
    <location>
        <begin position="158"/>
        <end position="450"/>
    </location>
</feature>
<sequence>MERTKISTKVAICSLCLFILMMVGCMFFLKVAPHIPILLVLVTAVILGRLFGFSYQELEGGLVQGVYRGLQPIFILMLVGLIIAVWMMSGTVPTLLFYGVGLLSPEWFAPAALTICIVVSTFTGSSFTTIGTVGVALMGIAVALHVPAPLAAGAIICGACFGDKMSPLSDTTNFAAAVARVPLFTHIKHMLWTTVPALFITYVFLFVVGRSPSGGEQMQLQPMLDALTGHFHITWLTLLSPIIVVILAARKYPVLPVLMTGIATGIVTAIVLQHVPSVAAVFHVLQDGFKLDTGEEMVNNIIQAGGLQSMMWSISLIVLALALGGVLQTIGFIEALFSPVRSLLVRRGHLIAATAMSSISVNVVTGEQYLSVLLPGETFRTSYKAIGLARQNLSRTLEDAGTLINPLIPWGVSGAFFAHTLQVPVSAYAPFALFLLLSPLFTIVFGYLGIGIARVDKSGGGAA</sequence>
<feature type="transmembrane region" description="Helical" evidence="9">
    <location>
        <begin position="36"/>
        <end position="53"/>
    </location>
</feature>
<comment type="subcellular location">
    <subcellularLocation>
        <location evidence="1">Cell membrane</location>
        <topology evidence="1">Multi-pass membrane protein</topology>
    </subcellularLocation>
</comment>
<dbReference type="PANTHER" id="PTHR33451">
    <property type="entry name" value="MALATE-2H(+)/NA(+)-LACTATE ANTIPORTER"/>
    <property type="match status" value="1"/>
</dbReference>
<keyword evidence="3" id="KW-0050">Antiport</keyword>
<dbReference type="InterPro" id="IPR018461">
    <property type="entry name" value="Na/H_Antiport_NhaC-like_C"/>
</dbReference>
<evidence type="ECO:0000313" key="12">
    <source>
        <dbReference type="Proteomes" id="UP000242662"/>
    </source>
</evidence>
<dbReference type="RefSeq" id="WP_090775929.1">
    <property type="nucleotide sequence ID" value="NZ_FMYM01000007.1"/>
</dbReference>
<accession>A0A1G6KQU8</accession>
<feature type="transmembrane region" description="Helical" evidence="9">
    <location>
        <begin position="73"/>
        <end position="100"/>
    </location>
</feature>
<keyword evidence="5 9" id="KW-0812">Transmembrane</keyword>
<keyword evidence="7 9" id="KW-0472">Membrane</keyword>
<feature type="transmembrane region" description="Helical" evidence="9">
    <location>
        <begin position="255"/>
        <end position="275"/>
    </location>
</feature>
<proteinExistence type="inferred from homology"/>
<dbReference type="PROSITE" id="PS51257">
    <property type="entry name" value="PROKAR_LIPOPROTEIN"/>
    <property type="match status" value="1"/>
</dbReference>
<keyword evidence="6 9" id="KW-1133">Transmembrane helix</keyword>
<evidence type="ECO:0000256" key="9">
    <source>
        <dbReference type="SAM" id="Phobius"/>
    </source>
</evidence>
<evidence type="ECO:0000256" key="1">
    <source>
        <dbReference type="ARBA" id="ARBA00004651"/>
    </source>
</evidence>
<evidence type="ECO:0000256" key="8">
    <source>
        <dbReference type="ARBA" id="ARBA00038435"/>
    </source>
</evidence>
<protein>
    <submittedName>
        <fullName evidence="11">Sodium/proton antiporter, NhaC family</fullName>
    </submittedName>
</protein>
<dbReference type="InterPro" id="IPR052180">
    <property type="entry name" value="NhaC_Na-H+_Antiporter"/>
</dbReference>
<dbReference type="NCBIfam" id="TIGR00931">
    <property type="entry name" value="antiport_nhaC"/>
    <property type="match status" value="1"/>
</dbReference>
<evidence type="ECO:0000256" key="7">
    <source>
        <dbReference type="ARBA" id="ARBA00023136"/>
    </source>
</evidence>
<feature type="transmembrane region" description="Helical" evidence="9">
    <location>
        <begin position="229"/>
        <end position="248"/>
    </location>
</feature>
<feature type="transmembrane region" description="Helical" evidence="9">
    <location>
        <begin position="314"/>
        <end position="337"/>
    </location>
</feature>
<evidence type="ECO:0000256" key="3">
    <source>
        <dbReference type="ARBA" id="ARBA00022449"/>
    </source>
</evidence>